<dbReference type="AlphaFoldDB" id="A0A1H7NIM1"/>
<dbReference type="InterPro" id="IPR006129">
    <property type="entry name" value="AdhesinB"/>
</dbReference>
<keyword evidence="5" id="KW-0864">Zinc transport</keyword>
<name>A0A1H7NIM1_9GAMM</name>
<keyword evidence="3" id="KW-0813">Transport</keyword>
<evidence type="ECO:0000256" key="1">
    <source>
        <dbReference type="ARBA" id="ARBA00011028"/>
    </source>
</evidence>
<evidence type="ECO:0000256" key="3">
    <source>
        <dbReference type="ARBA" id="ARBA00022448"/>
    </source>
</evidence>
<dbReference type="EMBL" id="FOAS01000009">
    <property type="protein sequence ID" value="SEL23336.1"/>
    <property type="molecule type" value="Genomic_DNA"/>
</dbReference>
<dbReference type="InterPro" id="IPR006127">
    <property type="entry name" value="ZnuA-like"/>
</dbReference>
<evidence type="ECO:0000256" key="2">
    <source>
        <dbReference type="ARBA" id="ARBA00015915"/>
    </source>
</evidence>
<gene>
    <name evidence="7" type="ORF">SAMN05216214_109169</name>
</gene>
<keyword evidence="5" id="KW-0862">Zinc</keyword>
<protein>
    <recommendedName>
        <fullName evidence="2">High-affinity zinc uptake system protein ZnuA</fullName>
    </recommendedName>
</protein>
<dbReference type="InterPro" id="IPR050492">
    <property type="entry name" value="Bact_metal-bind_prot9"/>
</dbReference>
<dbReference type="GO" id="GO:0046872">
    <property type="term" value="F:metal ion binding"/>
    <property type="evidence" value="ECO:0007669"/>
    <property type="project" value="InterPro"/>
</dbReference>
<keyword evidence="4 6" id="KW-0732">Signal</keyword>
<evidence type="ECO:0000256" key="6">
    <source>
        <dbReference type="SAM" id="SignalP"/>
    </source>
</evidence>
<accession>A0A1H7NIM1</accession>
<proteinExistence type="inferred from homology"/>
<evidence type="ECO:0000313" key="7">
    <source>
        <dbReference type="EMBL" id="SEL23336.1"/>
    </source>
</evidence>
<dbReference type="Gene3D" id="3.40.50.1980">
    <property type="entry name" value="Nitrogenase molybdenum iron protein domain"/>
    <property type="match status" value="2"/>
</dbReference>
<dbReference type="Pfam" id="PF01297">
    <property type="entry name" value="ZnuA"/>
    <property type="match status" value="1"/>
</dbReference>
<evidence type="ECO:0000256" key="4">
    <source>
        <dbReference type="ARBA" id="ARBA00022729"/>
    </source>
</evidence>
<dbReference type="STRING" id="1429083.GCA_001885685_00722"/>
<dbReference type="RefSeq" id="WP_074868233.1">
    <property type="nucleotide sequence ID" value="NZ_FOAS01000009.1"/>
</dbReference>
<evidence type="ECO:0000256" key="5">
    <source>
        <dbReference type="ARBA" id="ARBA00022906"/>
    </source>
</evidence>
<comment type="similarity">
    <text evidence="1">Belongs to the bacterial solute-binding protein 9 family.</text>
</comment>
<feature type="chain" id="PRO_5010343771" description="High-affinity zinc uptake system protein ZnuA" evidence="6">
    <location>
        <begin position="30"/>
        <end position="305"/>
    </location>
</feature>
<keyword evidence="8" id="KW-1185">Reference proteome</keyword>
<dbReference type="Proteomes" id="UP000185766">
    <property type="component" value="Unassembled WGS sequence"/>
</dbReference>
<sequence>MPRLLARFTPAAVLRAGLISLLLSCAPYAAATTVLSSIQPLQLIAHSVLGEHGEAQVLLPAGASPHQYTLRPSDMRAVQAADLLFWVGPELESFLPKVLERRSKPSTALLHAQGMRLKHFAEAHAAEDHHEHDHSHDSLDPHFWLDPHNAQQIAAVMAEQLSNLDPANAAAYQANATRFSQALNAADAQLRERLAKLKNKPYLVFHQGYDYFEAHMGLKAQGVFVFTPEVQPGARHLHELRQRLKAVGAACIFSEPPQVPRTLHSLGEDLPVRFGQLDPLGQDSADFVALYLNLGNELASCLEQL</sequence>
<organism evidence="7 8">
    <name type="scientific">Atopomonas hussainii</name>
    <dbReference type="NCBI Taxonomy" id="1429083"/>
    <lineage>
        <taxon>Bacteria</taxon>
        <taxon>Pseudomonadati</taxon>
        <taxon>Pseudomonadota</taxon>
        <taxon>Gammaproteobacteria</taxon>
        <taxon>Pseudomonadales</taxon>
        <taxon>Pseudomonadaceae</taxon>
        <taxon>Atopomonas</taxon>
    </lineage>
</organism>
<dbReference type="GO" id="GO:0007155">
    <property type="term" value="P:cell adhesion"/>
    <property type="evidence" value="ECO:0007669"/>
    <property type="project" value="InterPro"/>
</dbReference>
<feature type="signal peptide" evidence="6">
    <location>
        <begin position="1"/>
        <end position="29"/>
    </location>
</feature>
<dbReference type="FunFam" id="3.40.50.1980:FF:000028">
    <property type="entry name" value="High-affinity zinc uptake system protein znuA"/>
    <property type="match status" value="1"/>
</dbReference>
<dbReference type="PRINTS" id="PR00691">
    <property type="entry name" value="ADHESINB"/>
</dbReference>
<dbReference type="PANTHER" id="PTHR42953:SF3">
    <property type="entry name" value="HIGH-AFFINITY ZINC UPTAKE SYSTEM PROTEIN ZNUA"/>
    <property type="match status" value="1"/>
</dbReference>
<dbReference type="SUPFAM" id="SSF53807">
    <property type="entry name" value="Helical backbone' metal receptor"/>
    <property type="match status" value="1"/>
</dbReference>
<dbReference type="GO" id="GO:0006829">
    <property type="term" value="P:zinc ion transport"/>
    <property type="evidence" value="ECO:0007669"/>
    <property type="project" value="UniProtKB-KW"/>
</dbReference>
<dbReference type="PANTHER" id="PTHR42953">
    <property type="entry name" value="HIGH-AFFINITY ZINC UPTAKE SYSTEM PROTEIN ZNUA-RELATED"/>
    <property type="match status" value="1"/>
</dbReference>
<keyword evidence="5" id="KW-0406">Ion transport</keyword>
<evidence type="ECO:0000313" key="8">
    <source>
        <dbReference type="Proteomes" id="UP000185766"/>
    </source>
</evidence>
<reference evidence="7 8" key="1">
    <citation type="submission" date="2016-10" db="EMBL/GenBank/DDBJ databases">
        <authorList>
            <person name="de Groot N.N."/>
        </authorList>
    </citation>
    <scope>NUCLEOTIDE SEQUENCE [LARGE SCALE GENOMIC DNA]</scope>
    <source>
        <strain evidence="7 8">JCM 19513</strain>
    </source>
</reference>